<dbReference type="InterPro" id="IPR004143">
    <property type="entry name" value="BPL_LPL_catalytic"/>
</dbReference>
<dbReference type="EMBL" id="CP001940">
    <property type="protein sequence ID" value="ADH87115.1"/>
    <property type="molecule type" value="Genomic_DNA"/>
</dbReference>
<gene>
    <name evidence="3" type="ordered locus">DaAHT2_2450</name>
</gene>
<dbReference type="InterPro" id="IPR045864">
    <property type="entry name" value="aa-tRNA-synth_II/BPL/LPL"/>
</dbReference>
<dbReference type="SUPFAM" id="SSF55681">
    <property type="entry name" value="Class II aaRS and biotin synthetases"/>
    <property type="match status" value="1"/>
</dbReference>
<accession>D6Z082</accession>
<sequence>MNPKPMNDVLEEPGWRALAMGKELAGRPLIFLAATDSTNRVALEMAEQGGGPAVVVAESQSGGRGRLQRQWHSPPEAGIYASFLYWPRLEPQDLAKLTLAAGLALARALEKNTGLHPGLKWPNDLLLAGKKCGGILCECRLVAGTGKPAVVIGIGLNVNTPSRDIPPELQHKATSLRLASGRTWDRGVLLAALGQELDIVVATMEQGGFAEILASWRKRDALLGHELDWLTPNGQVVRGISLGPDQHGILQIRDHQGCTHEVISGDITANLGS</sequence>
<dbReference type="HOGENOM" id="CLU_051096_5_2_7"/>
<organism evidence="3 4">
    <name type="scientific">Desulfurivibrio alkaliphilus (strain DSM 19089 / UNIQEM U267 / AHT2)</name>
    <dbReference type="NCBI Taxonomy" id="589865"/>
    <lineage>
        <taxon>Bacteria</taxon>
        <taxon>Pseudomonadati</taxon>
        <taxon>Thermodesulfobacteriota</taxon>
        <taxon>Desulfobulbia</taxon>
        <taxon>Desulfobulbales</taxon>
        <taxon>Desulfobulbaceae</taxon>
        <taxon>Desulfurivibrio</taxon>
    </lineage>
</organism>
<evidence type="ECO:0000313" key="3">
    <source>
        <dbReference type="EMBL" id="ADH87115.1"/>
    </source>
</evidence>
<keyword evidence="4" id="KW-1185">Reference proteome</keyword>
<feature type="domain" description="BPL/LPL catalytic" evidence="2">
    <location>
        <begin position="13"/>
        <end position="205"/>
    </location>
</feature>
<name>D6Z082_DESAT</name>
<dbReference type="InterPro" id="IPR004408">
    <property type="entry name" value="Biotin_CoA_COase_ligase"/>
</dbReference>
<dbReference type="eggNOG" id="COG0340">
    <property type="taxonomic scope" value="Bacteria"/>
</dbReference>
<dbReference type="PANTHER" id="PTHR12835:SF5">
    <property type="entry name" value="BIOTIN--PROTEIN LIGASE"/>
    <property type="match status" value="1"/>
</dbReference>
<dbReference type="STRING" id="589865.DaAHT2_2450"/>
<dbReference type="PROSITE" id="PS51733">
    <property type="entry name" value="BPL_LPL_CATALYTIC"/>
    <property type="match status" value="1"/>
</dbReference>
<dbReference type="NCBIfam" id="TIGR00121">
    <property type="entry name" value="birA_ligase"/>
    <property type="match status" value="1"/>
</dbReference>
<dbReference type="GO" id="GO:0005737">
    <property type="term" value="C:cytoplasm"/>
    <property type="evidence" value="ECO:0007669"/>
    <property type="project" value="TreeGrafter"/>
</dbReference>
<dbReference type="Proteomes" id="UP000001508">
    <property type="component" value="Chromosome"/>
</dbReference>
<dbReference type="InParanoid" id="D6Z082"/>
<proteinExistence type="predicted"/>
<dbReference type="GO" id="GO:0004077">
    <property type="term" value="F:biotin--[biotin carboxyl-carrier protein] ligase activity"/>
    <property type="evidence" value="ECO:0007669"/>
    <property type="project" value="InterPro"/>
</dbReference>
<dbReference type="KEGG" id="dak:DaAHT2_2450"/>
<dbReference type="CDD" id="cd16442">
    <property type="entry name" value="BPL"/>
    <property type="match status" value="1"/>
</dbReference>
<evidence type="ECO:0000313" key="4">
    <source>
        <dbReference type="Proteomes" id="UP000001508"/>
    </source>
</evidence>
<dbReference type="PANTHER" id="PTHR12835">
    <property type="entry name" value="BIOTIN PROTEIN LIGASE"/>
    <property type="match status" value="1"/>
</dbReference>
<keyword evidence="1 3" id="KW-0436">Ligase</keyword>
<dbReference type="Pfam" id="PF03099">
    <property type="entry name" value="BPL_LplA_LipB"/>
    <property type="match status" value="1"/>
</dbReference>
<dbReference type="RefSeq" id="WP_013164627.1">
    <property type="nucleotide sequence ID" value="NC_014216.1"/>
</dbReference>
<evidence type="ECO:0000259" key="2">
    <source>
        <dbReference type="PROSITE" id="PS51733"/>
    </source>
</evidence>
<evidence type="ECO:0000256" key="1">
    <source>
        <dbReference type="ARBA" id="ARBA00022598"/>
    </source>
</evidence>
<dbReference type="FunCoup" id="D6Z082">
    <property type="interactions" value="370"/>
</dbReference>
<protein>
    <submittedName>
        <fullName evidence="3">Biotin/acetyl-CoA-carboxylase ligase</fullName>
    </submittedName>
</protein>
<dbReference type="AlphaFoldDB" id="D6Z082"/>
<dbReference type="Gene3D" id="3.30.930.10">
    <property type="entry name" value="Bira Bifunctional Protein, Domain 2"/>
    <property type="match status" value="1"/>
</dbReference>
<reference evidence="4" key="1">
    <citation type="submission" date="2010-02" db="EMBL/GenBank/DDBJ databases">
        <title>Complete sequence of Desulfurivibrio alkaliphilus AHT2.</title>
        <authorList>
            <consortium name="US DOE Joint Genome Institute"/>
            <person name="Pitluck S."/>
            <person name="Chertkov O."/>
            <person name="Detter J.C."/>
            <person name="Han C."/>
            <person name="Tapia R."/>
            <person name="Larimer F."/>
            <person name="Land M."/>
            <person name="Hauser L."/>
            <person name="Kyrpides N."/>
            <person name="Mikhailova N."/>
            <person name="Sorokin D.Y."/>
            <person name="Muyzer G."/>
            <person name="Woyke T."/>
        </authorList>
    </citation>
    <scope>NUCLEOTIDE SEQUENCE [LARGE SCALE GENOMIC DNA]</scope>
    <source>
        <strain evidence="4">DSM 19089 / UNIQEM U267 / AHT2</strain>
    </source>
</reference>